<sequence>MGQRNESSDTRESIMRATYCALCKHGYADLTMQDIAEEFEKSKSLIHYHYETKEDLFVAFLDYLLDHFHEHVENIDSDDPAERLHHLLDLFESGPSDDDKRDFHVALLEIRAQAPYTDAYREQLRRNADDLHDLVADIVRDGIETGQFDSVDPDEAATVLLATVDGIRIRRATLGGNGERDAIDGLLSRYLGWEGAE</sequence>
<accession>A0A1N6XRT9</accession>
<evidence type="ECO:0000313" key="7">
    <source>
        <dbReference type="EMBL" id="SIR04929.1"/>
    </source>
</evidence>
<dbReference type="InterPro" id="IPR001647">
    <property type="entry name" value="HTH_TetR"/>
</dbReference>
<evidence type="ECO:0000256" key="3">
    <source>
        <dbReference type="ARBA" id="ARBA00023125"/>
    </source>
</evidence>
<evidence type="ECO:0000256" key="1">
    <source>
        <dbReference type="ARBA" id="ARBA00022491"/>
    </source>
</evidence>
<keyword evidence="1" id="KW-0678">Repressor</keyword>
<evidence type="ECO:0000256" key="2">
    <source>
        <dbReference type="ARBA" id="ARBA00023015"/>
    </source>
</evidence>
<dbReference type="InterPro" id="IPR009057">
    <property type="entry name" value="Homeodomain-like_sf"/>
</dbReference>
<feature type="domain" description="HTH tetR-type" evidence="6">
    <location>
        <begin position="8"/>
        <end position="68"/>
    </location>
</feature>
<dbReference type="GO" id="GO:0000976">
    <property type="term" value="F:transcription cis-regulatory region binding"/>
    <property type="evidence" value="ECO:0007669"/>
    <property type="project" value="TreeGrafter"/>
</dbReference>
<dbReference type="EMBL" id="FTNO01000001">
    <property type="protein sequence ID" value="SIR04929.1"/>
    <property type="molecule type" value="Genomic_DNA"/>
</dbReference>
<proteinExistence type="predicted"/>
<dbReference type="PANTHER" id="PTHR30055:SF234">
    <property type="entry name" value="HTH-TYPE TRANSCRIPTIONAL REGULATOR BETI"/>
    <property type="match status" value="1"/>
</dbReference>
<feature type="DNA-binding region" description="H-T-H motif" evidence="5">
    <location>
        <begin position="31"/>
        <end position="50"/>
    </location>
</feature>
<keyword evidence="8" id="KW-1185">Reference proteome</keyword>
<gene>
    <name evidence="7" type="ORF">SAMN05421858_1244</name>
</gene>
<dbReference type="PANTHER" id="PTHR30055">
    <property type="entry name" value="HTH-TYPE TRANSCRIPTIONAL REGULATOR RUTR"/>
    <property type="match status" value="1"/>
</dbReference>
<dbReference type="AlphaFoldDB" id="A0A1N6XRT9"/>
<dbReference type="SUPFAM" id="SSF48498">
    <property type="entry name" value="Tetracyclin repressor-like, C-terminal domain"/>
    <property type="match status" value="1"/>
</dbReference>
<dbReference type="PROSITE" id="PS50977">
    <property type="entry name" value="HTH_TETR_2"/>
    <property type="match status" value="1"/>
</dbReference>
<keyword evidence="3 5" id="KW-0238">DNA-binding</keyword>
<dbReference type="SUPFAM" id="SSF46689">
    <property type="entry name" value="Homeodomain-like"/>
    <property type="match status" value="1"/>
</dbReference>
<dbReference type="OrthoDB" id="135877at2157"/>
<dbReference type="InterPro" id="IPR050109">
    <property type="entry name" value="HTH-type_TetR-like_transc_reg"/>
</dbReference>
<dbReference type="Pfam" id="PF13977">
    <property type="entry name" value="TetR_C_6"/>
    <property type="match status" value="1"/>
</dbReference>
<evidence type="ECO:0000256" key="4">
    <source>
        <dbReference type="ARBA" id="ARBA00023163"/>
    </source>
</evidence>
<keyword evidence="4" id="KW-0804">Transcription</keyword>
<name>A0A1N6XRT9_9EURY</name>
<keyword evidence="2" id="KW-0805">Transcription regulation</keyword>
<organism evidence="7 8">
    <name type="scientific">Haladaptatus litoreus</name>
    <dbReference type="NCBI Taxonomy" id="553468"/>
    <lineage>
        <taxon>Archaea</taxon>
        <taxon>Methanobacteriati</taxon>
        <taxon>Methanobacteriota</taxon>
        <taxon>Stenosarchaea group</taxon>
        <taxon>Halobacteria</taxon>
        <taxon>Halobacteriales</taxon>
        <taxon>Haladaptataceae</taxon>
        <taxon>Haladaptatus</taxon>
    </lineage>
</organism>
<dbReference type="InterPro" id="IPR039538">
    <property type="entry name" value="BetI_C"/>
</dbReference>
<dbReference type="Gene3D" id="1.10.357.10">
    <property type="entry name" value="Tetracycline Repressor, domain 2"/>
    <property type="match status" value="1"/>
</dbReference>
<dbReference type="GO" id="GO:0003700">
    <property type="term" value="F:DNA-binding transcription factor activity"/>
    <property type="evidence" value="ECO:0007669"/>
    <property type="project" value="TreeGrafter"/>
</dbReference>
<dbReference type="Proteomes" id="UP000186914">
    <property type="component" value="Unassembled WGS sequence"/>
</dbReference>
<dbReference type="InterPro" id="IPR036271">
    <property type="entry name" value="Tet_transcr_reg_TetR-rel_C_sf"/>
</dbReference>
<dbReference type="RefSeq" id="WP_076428905.1">
    <property type="nucleotide sequence ID" value="NZ_FTNO01000001.1"/>
</dbReference>
<reference evidence="8" key="1">
    <citation type="submission" date="2017-01" db="EMBL/GenBank/DDBJ databases">
        <authorList>
            <person name="Varghese N."/>
            <person name="Submissions S."/>
        </authorList>
    </citation>
    <scope>NUCLEOTIDE SEQUENCE [LARGE SCALE GENOMIC DNA]</scope>
    <source>
        <strain evidence="8">CGMCC 1.7737</strain>
    </source>
</reference>
<evidence type="ECO:0000259" key="6">
    <source>
        <dbReference type="PROSITE" id="PS50977"/>
    </source>
</evidence>
<evidence type="ECO:0000256" key="5">
    <source>
        <dbReference type="PROSITE-ProRule" id="PRU00335"/>
    </source>
</evidence>
<evidence type="ECO:0000313" key="8">
    <source>
        <dbReference type="Proteomes" id="UP000186914"/>
    </source>
</evidence>
<protein>
    <submittedName>
        <fullName evidence="7">Transcriptional regulator, TetR family</fullName>
    </submittedName>
</protein>
<dbReference type="Pfam" id="PF00440">
    <property type="entry name" value="TetR_N"/>
    <property type="match status" value="1"/>
</dbReference>